<dbReference type="RefSeq" id="XP_015601963.1">
    <property type="nucleotide sequence ID" value="XM_015746477.2"/>
</dbReference>
<feature type="domain" description="C2H2-type" evidence="13">
    <location>
        <begin position="613"/>
        <end position="640"/>
    </location>
</feature>
<proteinExistence type="predicted"/>
<feature type="domain" description="ZAD" evidence="14">
    <location>
        <begin position="45"/>
        <end position="118"/>
    </location>
</feature>
<organism evidence="15 17">
    <name type="scientific">Cephus cinctus</name>
    <name type="common">Wheat stem sawfly</name>
    <dbReference type="NCBI Taxonomy" id="211228"/>
    <lineage>
        <taxon>Eukaryota</taxon>
        <taxon>Metazoa</taxon>
        <taxon>Ecdysozoa</taxon>
        <taxon>Arthropoda</taxon>
        <taxon>Hexapoda</taxon>
        <taxon>Insecta</taxon>
        <taxon>Pterygota</taxon>
        <taxon>Neoptera</taxon>
        <taxon>Endopterygota</taxon>
        <taxon>Hymenoptera</taxon>
        <taxon>Cephoidea</taxon>
        <taxon>Cephidae</taxon>
        <taxon>Cephus</taxon>
    </lineage>
</organism>
<dbReference type="FunFam" id="3.30.160.60:FF:000446">
    <property type="entry name" value="Zinc finger protein"/>
    <property type="match status" value="1"/>
</dbReference>
<keyword evidence="9" id="KW-0539">Nucleus</keyword>
<dbReference type="PROSITE" id="PS51915">
    <property type="entry name" value="ZAD"/>
    <property type="match status" value="1"/>
</dbReference>
<evidence type="ECO:0000256" key="7">
    <source>
        <dbReference type="ARBA" id="ARBA00023125"/>
    </source>
</evidence>
<feature type="binding site" evidence="11">
    <location>
        <position position="94"/>
    </location>
    <ligand>
        <name>Zn(2+)</name>
        <dbReference type="ChEBI" id="CHEBI:29105"/>
    </ligand>
</feature>
<dbReference type="KEGG" id="ccin:107270971"/>
<dbReference type="Proteomes" id="UP000694920">
    <property type="component" value="Unplaced"/>
</dbReference>
<evidence type="ECO:0000256" key="9">
    <source>
        <dbReference type="ARBA" id="ARBA00023242"/>
    </source>
</evidence>
<sequence length="717" mass="83450">MDQNGMKVDETLLGPQKLPIDDHNNIVIGTDNIDFTESKTRDTQNVCRLCAQKCIDCVSIFEDNNMLIAEKIARCLPIIVLSTDELPLYICKRCLYCLNLSYKLIVNCLRVDAQLRAEFAQLKKSDNALKVLEGLEKSEIIALKEFESPGTITEKKQLEELETNSNSNERSVQHISIKTGQASKIDSKLKEMALKGPVECELCLTLFQDMDQFDNHIESVHLLNWRCNLCDKSFKTSTKLIIHKQSKHAGNINICKICVKSKKSKTESDSDIFDLPLVNEKPPSPVQTMNTTENQSEKVIAENSLDVICEICHVAVDDDDLLEGHKKVHQPKKMTCVICQTECNSVYDMFLHKRESHNKYRKVQLKFVCDLCGKFFSNSWQWENHEENVCRQKFSVHTCKYCKNNFSTNHKLTRHLRKHKKEMMDDPTVTVYKCVACPKVFVDKEFYQKHRNVHDPECWDTHKCTLCNRSFRDNVRLKEHHQSIHEGVKPHQCDVCGRTFHRLSNMRAHRIKHFGHKCPHCEEVFERTRPLASHIQNIHGLEPEIRGQSKRQYTSSCYVCRFCGKKLSTYQSVLDHEHIHTGEKPYGCNICDKKFRSYTSKWAHVQRHEKGNYVCEHCGKCFSYKQNLTTHMQIHAPIEDRKHRCSKCDKRFLRKAHLDVHMRIHNGIRPYTCDICLFNFTQLGDMKRHRARHANGEVRVRQPRTKSMPTTSNEDTN</sequence>
<comment type="subcellular location">
    <subcellularLocation>
        <location evidence="1">Nucleus</location>
    </subcellularLocation>
</comment>
<evidence type="ECO:0000256" key="6">
    <source>
        <dbReference type="ARBA" id="ARBA00023015"/>
    </source>
</evidence>
<dbReference type="InterPro" id="IPR013087">
    <property type="entry name" value="Znf_C2H2_type"/>
</dbReference>
<dbReference type="Pfam" id="PF00096">
    <property type="entry name" value="zf-C2H2"/>
    <property type="match status" value="6"/>
</dbReference>
<evidence type="ECO:0000256" key="3">
    <source>
        <dbReference type="ARBA" id="ARBA00022737"/>
    </source>
</evidence>
<name>A0AAJ7FPJ0_CEPCN</name>
<evidence type="ECO:0000259" key="14">
    <source>
        <dbReference type="PROSITE" id="PS51915"/>
    </source>
</evidence>
<feature type="region of interest" description="Disordered" evidence="12">
    <location>
        <begin position="692"/>
        <end position="717"/>
    </location>
</feature>
<feature type="compositionally biased region" description="Polar residues" evidence="12">
    <location>
        <begin position="705"/>
        <end position="717"/>
    </location>
</feature>
<feature type="domain" description="C2H2-type" evidence="13">
    <location>
        <begin position="225"/>
        <end position="253"/>
    </location>
</feature>
<evidence type="ECO:0000313" key="17">
    <source>
        <dbReference type="RefSeq" id="XP_015601965.1"/>
    </source>
</evidence>
<dbReference type="FunFam" id="3.30.160.60:FF:000110">
    <property type="entry name" value="Zinc finger protein-like"/>
    <property type="match status" value="1"/>
</dbReference>
<reference evidence="16 17" key="1">
    <citation type="submission" date="2025-04" db="UniProtKB">
        <authorList>
            <consortium name="RefSeq"/>
        </authorList>
    </citation>
    <scope>IDENTIFICATION</scope>
</reference>
<dbReference type="InterPro" id="IPR036236">
    <property type="entry name" value="Znf_C2H2_sf"/>
</dbReference>
<keyword evidence="15" id="KW-1185">Reference proteome</keyword>
<feature type="domain" description="C2H2-type" evidence="13">
    <location>
        <begin position="643"/>
        <end position="670"/>
    </location>
</feature>
<evidence type="ECO:0000256" key="2">
    <source>
        <dbReference type="ARBA" id="ARBA00022723"/>
    </source>
</evidence>
<evidence type="ECO:0000256" key="4">
    <source>
        <dbReference type="ARBA" id="ARBA00022771"/>
    </source>
</evidence>
<dbReference type="Pfam" id="PF07776">
    <property type="entry name" value="zf-AD"/>
    <property type="match status" value="1"/>
</dbReference>
<evidence type="ECO:0000313" key="15">
    <source>
        <dbReference type="Proteomes" id="UP000694920"/>
    </source>
</evidence>
<keyword evidence="8" id="KW-0804">Transcription</keyword>
<dbReference type="PROSITE" id="PS50157">
    <property type="entry name" value="ZINC_FINGER_C2H2_2"/>
    <property type="match status" value="10"/>
</dbReference>
<feature type="domain" description="C2H2-type" evidence="13">
    <location>
        <begin position="558"/>
        <end position="585"/>
    </location>
</feature>
<dbReference type="SUPFAM" id="SSF57667">
    <property type="entry name" value="beta-beta-alpha zinc fingers"/>
    <property type="match status" value="6"/>
</dbReference>
<keyword evidence="5 11" id="KW-0862">Zinc</keyword>
<dbReference type="PANTHER" id="PTHR24379">
    <property type="entry name" value="KRAB AND ZINC FINGER DOMAIN-CONTAINING"/>
    <property type="match status" value="1"/>
</dbReference>
<dbReference type="GO" id="GO:0008270">
    <property type="term" value="F:zinc ion binding"/>
    <property type="evidence" value="ECO:0007669"/>
    <property type="project" value="UniProtKB-UniRule"/>
</dbReference>
<evidence type="ECO:0000256" key="10">
    <source>
        <dbReference type="PROSITE-ProRule" id="PRU00042"/>
    </source>
</evidence>
<feature type="domain" description="C2H2-type" evidence="13">
    <location>
        <begin position="462"/>
        <end position="490"/>
    </location>
</feature>
<gene>
    <name evidence="16 17" type="primary">LOC107270971</name>
</gene>
<keyword evidence="4 10" id="KW-0863">Zinc-finger</keyword>
<feature type="binding site" evidence="11">
    <location>
        <position position="50"/>
    </location>
    <ligand>
        <name>Zn(2+)</name>
        <dbReference type="ChEBI" id="CHEBI:29105"/>
    </ligand>
</feature>
<dbReference type="SUPFAM" id="SSF57716">
    <property type="entry name" value="Glucocorticoid receptor-like (DNA-binding domain)"/>
    <property type="match status" value="1"/>
</dbReference>
<evidence type="ECO:0000256" key="8">
    <source>
        <dbReference type="ARBA" id="ARBA00023163"/>
    </source>
</evidence>
<dbReference type="RefSeq" id="XP_015601965.1">
    <property type="nucleotide sequence ID" value="XM_015746479.2"/>
</dbReference>
<dbReference type="SMART" id="SM00355">
    <property type="entry name" value="ZnF_C2H2"/>
    <property type="match status" value="15"/>
</dbReference>
<dbReference type="PROSITE" id="PS00028">
    <property type="entry name" value="ZINC_FINGER_C2H2_1"/>
    <property type="match status" value="11"/>
</dbReference>
<dbReference type="SMART" id="SM00868">
    <property type="entry name" value="zf-AD"/>
    <property type="match status" value="2"/>
</dbReference>
<feature type="binding site" evidence="11">
    <location>
        <position position="91"/>
    </location>
    <ligand>
        <name>Zn(2+)</name>
        <dbReference type="ChEBI" id="CHEBI:29105"/>
    </ligand>
</feature>
<accession>A0AAJ7FPJ0</accession>
<evidence type="ECO:0000256" key="1">
    <source>
        <dbReference type="ARBA" id="ARBA00004123"/>
    </source>
</evidence>
<dbReference type="Gene3D" id="3.30.160.60">
    <property type="entry name" value="Classic Zinc Finger"/>
    <property type="match status" value="9"/>
</dbReference>
<feature type="domain" description="C2H2-type" evidence="13">
    <location>
        <begin position="516"/>
        <end position="544"/>
    </location>
</feature>
<dbReference type="AlphaFoldDB" id="A0AAJ7FPJ0"/>
<feature type="domain" description="C2H2-type" evidence="13">
    <location>
        <begin position="432"/>
        <end position="457"/>
    </location>
</feature>
<dbReference type="Gene3D" id="3.40.1800.20">
    <property type="match status" value="1"/>
</dbReference>
<protein>
    <submittedName>
        <fullName evidence="16 17">Zinc finger protein 2 homolog</fullName>
    </submittedName>
</protein>
<keyword evidence="6" id="KW-0805">Transcription regulation</keyword>
<evidence type="ECO:0000313" key="16">
    <source>
        <dbReference type="RefSeq" id="XP_015601963.1"/>
    </source>
</evidence>
<dbReference type="GO" id="GO:0005634">
    <property type="term" value="C:nucleus"/>
    <property type="evidence" value="ECO:0007669"/>
    <property type="project" value="UniProtKB-SubCell"/>
</dbReference>
<feature type="domain" description="C2H2-type" evidence="13">
    <location>
        <begin position="671"/>
        <end position="698"/>
    </location>
</feature>
<dbReference type="GO" id="GO:0003677">
    <property type="term" value="F:DNA binding"/>
    <property type="evidence" value="ECO:0007669"/>
    <property type="project" value="UniProtKB-KW"/>
</dbReference>
<evidence type="ECO:0000256" key="12">
    <source>
        <dbReference type="SAM" id="MobiDB-lite"/>
    </source>
</evidence>
<keyword evidence="3" id="KW-0677">Repeat</keyword>
<evidence type="ECO:0000256" key="5">
    <source>
        <dbReference type="ARBA" id="ARBA00022833"/>
    </source>
</evidence>
<evidence type="ECO:0000259" key="13">
    <source>
        <dbReference type="PROSITE" id="PS50157"/>
    </source>
</evidence>
<feature type="domain" description="C2H2-type" evidence="13">
    <location>
        <begin position="397"/>
        <end position="424"/>
    </location>
</feature>
<feature type="domain" description="C2H2-type" evidence="13">
    <location>
        <begin position="491"/>
        <end position="518"/>
    </location>
</feature>
<feature type="binding site" evidence="11">
    <location>
        <position position="47"/>
    </location>
    <ligand>
        <name>Zn(2+)</name>
        <dbReference type="ChEBI" id="CHEBI:29105"/>
    </ligand>
</feature>
<dbReference type="InterPro" id="IPR012934">
    <property type="entry name" value="Znf_AD"/>
</dbReference>
<keyword evidence="7" id="KW-0238">DNA-binding</keyword>
<evidence type="ECO:0000256" key="11">
    <source>
        <dbReference type="PROSITE-ProRule" id="PRU01263"/>
    </source>
</evidence>
<dbReference type="PANTHER" id="PTHR24379:SF127">
    <property type="entry name" value="BLOODY FINGERS-RELATED"/>
    <property type="match status" value="1"/>
</dbReference>
<dbReference type="GeneID" id="107270971"/>
<dbReference type="FunFam" id="3.30.160.60:FF:001228">
    <property type="entry name" value="Zinc finger protein 236"/>
    <property type="match status" value="1"/>
</dbReference>
<keyword evidence="2 11" id="KW-0479">Metal-binding</keyword>
<dbReference type="CTD" id="33861"/>